<keyword evidence="5" id="KW-0862">Zinc</keyword>
<dbReference type="InterPro" id="IPR011057">
    <property type="entry name" value="Mss4-like_sf"/>
</dbReference>
<protein>
    <recommendedName>
        <fullName evidence="3">peptide-methionine (R)-S-oxide reductase</fullName>
        <ecNumber evidence="3">1.8.4.12</ecNumber>
    </recommendedName>
</protein>
<evidence type="ECO:0000313" key="10">
    <source>
        <dbReference type="Proteomes" id="UP000231456"/>
    </source>
</evidence>
<dbReference type="Gene3D" id="2.170.150.20">
    <property type="entry name" value="Peptide methionine sulfoxide reductase"/>
    <property type="match status" value="1"/>
</dbReference>
<reference evidence="10" key="1">
    <citation type="submission" date="2017-09" db="EMBL/GenBank/DDBJ databases">
        <title>Depth-based differentiation of microbial function through sediment-hosted aquifers and enrichment of novel symbionts in the deep terrestrial subsurface.</title>
        <authorList>
            <person name="Probst A.J."/>
            <person name="Ladd B."/>
            <person name="Jarett J.K."/>
            <person name="Geller-Mcgrath D.E."/>
            <person name="Sieber C.M.K."/>
            <person name="Emerson J.B."/>
            <person name="Anantharaman K."/>
            <person name="Thomas B.C."/>
            <person name="Malmstrom R."/>
            <person name="Stieglmeier M."/>
            <person name="Klingl A."/>
            <person name="Woyke T."/>
            <person name="Ryan C.M."/>
            <person name="Banfield J.F."/>
        </authorList>
    </citation>
    <scope>NUCLEOTIDE SEQUENCE [LARGE SCALE GENOMIC DNA]</scope>
</reference>
<keyword evidence="4" id="KW-0479">Metal-binding</keyword>
<evidence type="ECO:0000259" key="8">
    <source>
        <dbReference type="PROSITE" id="PS51790"/>
    </source>
</evidence>
<evidence type="ECO:0000256" key="1">
    <source>
        <dbReference type="ARBA" id="ARBA00001947"/>
    </source>
</evidence>
<dbReference type="PANTHER" id="PTHR10173">
    <property type="entry name" value="METHIONINE SULFOXIDE REDUCTASE"/>
    <property type="match status" value="1"/>
</dbReference>
<accession>A0A2M8FA76</accession>
<evidence type="ECO:0000313" key="9">
    <source>
        <dbReference type="EMBL" id="PJC52635.1"/>
    </source>
</evidence>
<dbReference type="GO" id="GO:0046872">
    <property type="term" value="F:metal ion binding"/>
    <property type="evidence" value="ECO:0007669"/>
    <property type="project" value="UniProtKB-KW"/>
</dbReference>
<dbReference type="FunFam" id="2.170.150.20:FF:000001">
    <property type="entry name" value="Peptide methionine sulfoxide reductase MsrB"/>
    <property type="match status" value="1"/>
</dbReference>
<dbReference type="PROSITE" id="PS51790">
    <property type="entry name" value="MSRB"/>
    <property type="match status" value="1"/>
</dbReference>
<comment type="similarity">
    <text evidence="2">Belongs to the MsrB Met sulfoxide reductase family.</text>
</comment>
<comment type="caution">
    <text evidence="9">The sequence shown here is derived from an EMBL/GenBank/DDBJ whole genome shotgun (WGS) entry which is preliminary data.</text>
</comment>
<gene>
    <name evidence="9" type="primary">msrB</name>
    <name evidence="9" type="ORF">CO030_01865</name>
</gene>
<feature type="domain" description="MsrB" evidence="8">
    <location>
        <begin position="3"/>
        <end position="125"/>
    </location>
</feature>
<evidence type="ECO:0000256" key="2">
    <source>
        <dbReference type="ARBA" id="ARBA00007174"/>
    </source>
</evidence>
<dbReference type="AlphaFoldDB" id="A0A2M8FA76"/>
<dbReference type="Proteomes" id="UP000231456">
    <property type="component" value="Unassembled WGS sequence"/>
</dbReference>
<dbReference type="Pfam" id="PF01641">
    <property type="entry name" value="SelR"/>
    <property type="match status" value="1"/>
</dbReference>
<keyword evidence="6" id="KW-0560">Oxidoreductase</keyword>
<dbReference type="NCBIfam" id="TIGR00357">
    <property type="entry name" value="peptide-methionine (R)-S-oxide reductase MsrB"/>
    <property type="match status" value="1"/>
</dbReference>
<evidence type="ECO:0000256" key="7">
    <source>
        <dbReference type="ARBA" id="ARBA00048488"/>
    </source>
</evidence>
<dbReference type="InterPro" id="IPR002579">
    <property type="entry name" value="Met_Sox_Rdtase_MsrB_dom"/>
</dbReference>
<dbReference type="PANTHER" id="PTHR10173:SF52">
    <property type="entry name" value="METHIONINE-R-SULFOXIDE REDUCTASE B1"/>
    <property type="match status" value="1"/>
</dbReference>
<organism evidence="9 10">
    <name type="scientific">Candidatus Magasanikbacteria bacterium CG_4_9_14_0_2_um_filter_42_11</name>
    <dbReference type="NCBI Taxonomy" id="1974643"/>
    <lineage>
        <taxon>Bacteria</taxon>
        <taxon>Candidatus Magasanikiibacteriota</taxon>
    </lineage>
</organism>
<evidence type="ECO:0000256" key="5">
    <source>
        <dbReference type="ARBA" id="ARBA00022833"/>
    </source>
</evidence>
<dbReference type="GO" id="GO:0033743">
    <property type="term" value="F:peptide-methionine (R)-S-oxide reductase activity"/>
    <property type="evidence" value="ECO:0007669"/>
    <property type="project" value="UniProtKB-EC"/>
</dbReference>
<dbReference type="SUPFAM" id="SSF51316">
    <property type="entry name" value="Mss4-like"/>
    <property type="match status" value="1"/>
</dbReference>
<dbReference type="EMBL" id="PFRH01000063">
    <property type="protein sequence ID" value="PJC52635.1"/>
    <property type="molecule type" value="Genomic_DNA"/>
</dbReference>
<evidence type="ECO:0000256" key="6">
    <source>
        <dbReference type="ARBA" id="ARBA00023002"/>
    </source>
</evidence>
<evidence type="ECO:0000256" key="4">
    <source>
        <dbReference type="ARBA" id="ARBA00022723"/>
    </source>
</evidence>
<dbReference type="GO" id="GO:0006979">
    <property type="term" value="P:response to oxidative stress"/>
    <property type="evidence" value="ECO:0007669"/>
    <property type="project" value="InterPro"/>
</dbReference>
<sequence>MNDEDFKKKLTPEQYNVLRKGDTEAPFTGKYLDHKEDGSYTCGACGNVLFASGSKFDSHCGWPSFDRDMGEGTVKFLDDNSLGTKRTEVRCAKCDSHLGHLFDDGPTETGKRYCINSLALGFQSADMQNKQGKQ</sequence>
<dbReference type="GO" id="GO:0005737">
    <property type="term" value="C:cytoplasm"/>
    <property type="evidence" value="ECO:0007669"/>
    <property type="project" value="TreeGrafter"/>
</dbReference>
<comment type="catalytic activity">
    <reaction evidence="7">
        <text>L-methionyl-[protein] + [thioredoxin]-disulfide + H2O = L-methionyl-(R)-S-oxide-[protein] + [thioredoxin]-dithiol</text>
        <dbReference type="Rhea" id="RHEA:24164"/>
        <dbReference type="Rhea" id="RHEA-COMP:10698"/>
        <dbReference type="Rhea" id="RHEA-COMP:10700"/>
        <dbReference type="Rhea" id="RHEA-COMP:12313"/>
        <dbReference type="Rhea" id="RHEA-COMP:12314"/>
        <dbReference type="ChEBI" id="CHEBI:15377"/>
        <dbReference type="ChEBI" id="CHEBI:16044"/>
        <dbReference type="ChEBI" id="CHEBI:29950"/>
        <dbReference type="ChEBI" id="CHEBI:45764"/>
        <dbReference type="ChEBI" id="CHEBI:50058"/>
        <dbReference type="EC" id="1.8.4.12"/>
    </reaction>
</comment>
<dbReference type="InterPro" id="IPR028427">
    <property type="entry name" value="Met_Sox_Rdtase_MsrB"/>
</dbReference>
<proteinExistence type="inferred from homology"/>
<dbReference type="EC" id="1.8.4.12" evidence="3"/>
<name>A0A2M8FA76_9BACT</name>
<comment type="cofactor">
    <cofactor evidence="1">
        <name>Zn(2+)</name>
        <dbReference type="ChEBI" id="CHEBI:29105"/>
    </cofactor>
</comment>
<evidence type="ECO:0000256" key="3">
    <source>
        <dbReference type="ARBA" id="ARBA00012499"/>
    </source>
</evidence>
<dbReference type="GO" id="GO:0030091">
    <property type="term" value="P:protein repair"/>
    <property type="evidence" value="ECO:0007669"/>
    <property type="project" value="InterPro"/>
</dbReference>